<name>A0ABV7X9R2_9SPHN</name>
<keyword evidence="2" id="KW-0732">Signal</keyword>
<dbReference type="Proteomes" id="UP001595615">
    <property type="component" value="Unassembled WGS sequence"/>
</dbReference>
<organism evidence="3 4">
    <name type="scientific">Sphingoaurantiacus capsulatus</name>
    <dbReference type="NCBI Taxonomy" id="1771310"/>
    <lineage>
        <taxon>Bacteria</taxon>
        <taxon>Pseudomonadati</taxon>
        <taxon>Pseudomonadota</taxon>
        <taxon>Alphaproteobacteria</taxon>
        <taxon>Sphingomonadales</taxon>
        <taxon>Sphingosinicellaceae</taxon>
        <taxon>Sphingoaurantiacus</taxon>
    </lineage>
</organism>
<dbReference type="RefSeq" id="WP_380859361.1">
    <property type="nucleotide sequence ID" value="NZ_JBHRXV010000004.1"/>
</dbReference>
<keyword evidence="4" id="KW-1185">Reference proteome</keyword>
<dbReference type="InterPro" id="IPR011990">
    <property type="entry name" value="TPR-like_helical_dom_sf"/>
</dbReference>
<dbReference type="Gene3D" id="1.25.40.10">
    <property type="entry name" value="Tetratricopeptide repeat domain"/>
    <property type="match status" value="1"/>
</dbReference>
<reference evidence="4" key="1">
    <citation type="journal article" date="2019" name="Int. J. Syst. Evol. Microbiol.">
        <title>The Global Catalogue of Microorganisms (GCM) 10K type strain sequencing project: providing services to taxonomists for standard genome sequencing and annotation.</title>
        <authorList>
            <consortium name="The Broad Institute Genomics Platform"/>
            <consortium name="The Broad Institute Genome Sequencing Center for Infectious Disease"/>
            <person name="Wu L."/>
            <person name="Ma J."/>
        </authorList>
    </citation>
    <scope>NUCLEOTIDE SEQUENCE [LARGE SCALE GENOMIC DNA]</scope>
    <source>
        <strain evidence="4">KCTC 42644</strain>
    </source>
</reference>
<dbReference type="EMBL" id="JBHRXV010000004">
    <property type="protein sequence ID" value="MFC3712458.1"/>
    <property type="molecule type" value="Genomic_DNA"/>
</dbReference>
<dbReference type="InterPro" id="IPR019734">
    <property type="entry name" value="TPR_rpt"/>
</dbReference>
<proteinExistence type="predicted"/>
<dbReference type="SMART" id="SM00028">
    <property type="entry name" value="TPR"/>
    <property type="match status" value="5"/>
</dbReference>
<comment type="caution">
    <text evidence="3">The sequence shown here is derived from an EMBL/GenBank/DDBJ whole genome shotgun (WGS) entry which is preliminary data.</text>
</comment>
<feature type="compositionally biased region" description="Low complexity" evidence="1">
    <location>
        <begin position="243"/>
        <end position="253"/>
    </location>
</feature>
<feature type="chain" id="PRO_5046359246" evidence="2">
    <location>
        <begin position="20"/>
        <end position="253"/>
    </location>
</feature>
<evidence type="ECO:0000313" key="4">
    <source>
        <dbReference type="Proteomes" id="UP001595615"/>
    </source>
</evidence>
<gene>
    <name evidence="3" type="ORF">ACFOMD_07755</name>
</gene>
<accession>A0ABV7X9R2</accession>
<sequence>MRRLTLALLIGLTATAAYAQRNPADRDRYGRCIAETRSDAAKAVETANNWRAAGGGLPARHCLAMAYLAQERFAPAAVALEQAARAAEAERDPAAADLWGQAGNAALLAGDTEKAHAYLSSALLGAGPDNQRRGQLLIDRARASVELAKPSEARADLDQAIRLMPKEPAAWLLSATLARRQGELLRASSEIAEAAKLVPNDPDILLEQGNIAGAQGDPAAARTAWDAVVKASPDSPAGKEAAKALAANAAPAK</sequence>
<feature type="region of interest" description="Disordered" evidence="1">
    <location>
        <begin position="232"/>
        <end position="253"/>
    </location>
</feature>
<protein>
    <submittedName>
        <fullName evidence="3">Tetratricopeptide repeat protein</fullName>
    </submittedName>
</protein>
<feature type="signal peptide" evidence="2">
    <location>
        <begin position="1"/>
        <end position="19"/>
    </location>
</feature>
<evidence type="ECO:0000313" key="3">
    <source>
        <dbReference type="EMBL" id="MFC3712458.1"/>
    </source>
</evidence>
<evidence type="ECO:0000256" key="1">
    <source>
        <dbReference type="SAM" id="MobiDB-lite"/>
    </source>
</evidence>
<dbReference type="SUPFAM" id="SSF48452">
    <property type="entry name" value="TPR-like"/>
    <property type="match status" value="1"/>
</dbReference>
<dbReference type="Pfam" id="PF13432">
    <property type="entry name" value="TPR_16"/>
    <property type="match status" value="2"/>
</dbReference>
<evidence type="ECO:0000256" key="2">
    <source>
        <dbReference type="SAM" id="SignalP"/>
    </source>
</evidence>